<comment type="caution">
    <text evidence="3">The sequence shown here is derived from an EMBL/GenBank/DDBJ whole genome shotgun (WGS) entry which is preliminary data.</text>
</comment>
<dbReference type="InterPro" id="IPR001680">
    <property type="entry name" value="WD40_rpt"/>
</dbReference>
<accession>A0AAV6TPT5</accession>
<proteinExistence type="predicted"/>
<keyword evidence="1" id="KW-0853">WD repeat</keyword>
<name>A0AAV6TPT5_9ARAC</name>
<dbReference type="InterPro" id="IPR015943">
    <property type="entry name" value="WD40/YVTN_repeat-like_dom_sf"/>
</dbReference>
<evidence type="ECO:0000313" key="3">
    <source>
        <dbReference type="EMBL" id="KAG8173597.1"/>
    </source>
</evidence>
<dbReference type="Pfam" id="PF00400">
    <property type="entry name" value="WD40"/>
    <property type="match status" value="1"/>
</dbReference>
<gene>
    <name evidence="3" type="ORF">JTE90_002771</name>
</gene>
<reference evidence="3 4" key="1">
    <citation type="journal article" date="2022" name="Nat. Ecol. Evol.">
        <title>A masculinizing supergene underlies an exaggerated male reproductive morph in a spider.</title>
        <authorList>
            <person name="Hendrickx F."/>
            <person name="De Corte Z."/>
            <person name="Sonet G."/>
            <person name="Van Belleghem S.M."/>
            <person name="Kostlbacher S."/>
            <person name="Vangestel C."/>
        </authorList>
    </citation>
    <scope>NUCLEOTIDE SEQUENCE [LARGE SCALE GENOMIC DNA]</scope>
    <source>
        <strain evidence="3">W744_W776</strain>
    </source>
</reference>
<organism evidence="3 4">
    <name type="scientific">Oedothorax gibbosus</name>
    <dbReference type="NCBI Taxonomy" id="931172"/>
    <lineage>
        <taxon>Eukaryota</taxon>
        <taxon>Metazoa</taxon>
        <taxon>Ecdysozoa</taxon>
        <taxon>Arthropoda</taxon>
        <taxon>Chelicerata</taxon>
        <taxon>Arachnida</taxon>
        <taxon>Araneae</taxon>
        <taxon>Araneomorphae</taxon>
        <taxon>Entelegynae</taxon>
        <taxon>Araneoidea</taxon>
        <taxon>Linyphiidae</taxon>
        <taxon>Erigoninae</taxon>
        <taxon>Oedothorax</taxon>
    </lineage>
</organism>
<evidence type="ECO:0000256" key="2">
    <source>
        <dbReference type="SAM" id="MobiDB-lite"/>
    </source>
</evidence>
<protein>
    <submittedName>
        <fullName evidence="3">Uncharacterized protein</fullName>
    </submittedName>
</protein>
<keyword evidence="4" id="KW-1185">Reference proteome</keyword>
<feature type="region of interest" description="Disordered" evidence="2">
    <location>
        <begin position="1"/>
        <end position="53"/>
    </location>
</feature>
<feature type="repeat" description="WD" evidence="1">
    <location>
        <begin position="123"/>
        <end position="164"/>
    </location>
</feature>
<dbReference type="EMBL" id="JAFNEN010001615">
    <property type="protein sequence ID" value="KAG8173597.1"/>
    <property type="molecule type" value="Genomic_DNA"/>
</dbReference>
<dbReference type="PROSITE" id="PS50082">
    <property type="entry name" value="WD_REPEATS_2"/>
    <property type="match status" value="1"/>
</dbReference>
<feature type="compositionally biased region" description="Acidic residues" evidence="2">
    <location>
        <begin position="9"/>
        <end position="51"/>
    </location>
</feature>
<sequence>MSFLGEDSHLDEEEDILSEEASDENEDNISLDDAGSDSDLDDDSLDSDIDEGDHSKGVLTFNALEEDNNEIEHNVEPIKVDSQIADFCCHPKENIVAVGSINGPAVLHRYAPADTGNKEVNTFDHHKKNCPAVRFSNSGEHLFTGAKDNSIYVVDLQSNSIFRKFGRPDGSPVYTILPIDDYIMARQFMIQNGRPRK</sequence>
<dbReference type="SUPFAM" id="SSF50978">
    <property type="entry name" value="WD40 repeat-like"/>
    <property type="match status" value="1"/>
</dbReference>
<evidence type="ECO:0000256" key="1">
    <source>
        <dbReference type="PROSITE-ProRule" id="PRU00221"/>
    </source>
</evidence>
<dbReference type="InterPro" id="IPR036322">
    <property type="entry name" value="WD40_repeat_dom_sf"/>
</dbReference>
<dbReference type="Gene3D" id="2.130.10.10">
    <property type="entry name" value="YVTN repeat-like/Quinoprotein amine dehydrogenase"/>
    <property type="match status" value="1"/>
</dbReference>
<dbReference type="SMART" id="SM00320">
    <property type="entry name" value="WD40"/>
    <property type="match status" value="1"/>
</dbReference>
<dbReference type="AlphaFoldDB" id="A0AAV6TPT5"/>
<evidence type="ECO:0000313" key="4">
    <source>
        <dbReference type="Proteomes" id="UP000827092"/>
    </source>
</evidence>
<dbReference type="Proteomes" id="UP000827092">
    <property type="component" value="Unassembled WGS sequence"/>
</dbReference>